<evidence type="ECO:0000313" key="4">
    <source>
        <dbReference type="Proteomes" id="UP001595921"/>
    </source>
</evidence>
<protein>
    <submittedName>
        <fullName evidence="3">MaoC family dehydratase</fullName>
    </submittedName>
</protein>
<dbReference type="Pfam" id="PF01575">
    <property type="entry name" value="MaoC_dehydratas"/>
    <property type="match status" value="1"/>
</dbReference>
<dbReference type="InterPro" id="IPR052342">
    <property type="entry name" value="MCH/BMMD"/>
</dbReference>
<dbReference type="InterPro" id="IPR002539">
    <property type="entry name" value="MaoC-like_dom"/>
</dbReference>
<sequence length="154" mass="17688">MAIFYEDLTVGDVEEFGAYEVTEREIVEFASKYDPQFFHLDAERAREETMYDGLIASGWHTTAMTMRMLVDHHFSEAMSLGAKGLDRLRWRRPVQPGDTLSVRSEVLEKEADRPDRGTVRTKTETLRESADGETEVALEMTSVVMYARRKATEE</sequence>
<dbReference type="EMBL" id="JBHSDS010000007">
    <property type="protein sequence ID" value="MFC4359077.1"/>
    <property type="molecule type" value="Genomic_DNA"/>
</dbReference>
<feature type="compositionally biased region" description="Basic and acidic residues" evidence="1">
    <location>
        <begin position="105"/>
        <end position="130"/>
    </location>
</feature>
<gene>
    <name evidence="3" type="ORF">ACFO0N_14095</name>
</gene>
<feature type="region of interest" description="Disordered" evidence="1">
    <location>
        <begin position="101"/>
        <end position="134"/>
    </location>
</feature>
<dbReference type="Proteomes" id="UP001595921">
    <property type="component" value="Unassembled WGS sequence"/>
</dbReference>
<reference evidence="3 4" key="1">
    <citation type="journal article" date="2019" name="Int. J. Syst. Evol. Microbiol.">
        <title>The Global Catalogue of Microorganisms (GCM) 10K type strain sequencing project: providing services to taxonomists for standard genome sequencing and annotation.</title>
        <authorList>
            <consortium name="The Broad Institute Genomics Platform"/>
            <consortium name="The Broad Institute Genome Sequencing Center for Infectious Disease"/>
            <person name="Wu L."/>
            <person name="Ma J."/>
        </authorList>
    </citation>
    <scope>NUCLEOTIDE SEQUENCE [LARGE SCALE GENOMIC DNA]</scope>
    <source>
        <strain evidence="3 4">CGMCC 1.12553</strain>
    </source>
</reference>
<proteinExistence type="predicted"/>
<evidence type="ECO:0000256" key="1">
    <source>
        <dbReference type="SAM" id="MobiDB-lite"/>
    </source>
</evidence>
<name>A0ABD5PE12_9EURY</name>
<dbReference type="PANTHER" id="PTHR43664:SF1">
    <property type="entry name" value="BETA-METHYLMALYL-COA DEHYDRATASE"/>
    <property type="match status" value="1"/>
</dbReference>
<evidence type="ECO:0000313" key="3">
    <source>
        <dbReference type="EMBL" id="MFC4359077.1"/>
    </source>
</evidence>
<evidence type="ECO:0000259" key="2">
    <source>
        <dbReference type="Pfam" id="PF01575"/>
    </source>
</evidence>
<accession>A0ABD5PE12</accession>
<dbReference type="Gene3D" id="3.10.129.10">
    <property type="entry name" value="Hotdog Thioesterase"/>
    <property type="match status" value="1"/>
</dbReference>
<dbReference type="CDD" id="cd03454">
    <property type="entry name" value="YdeM"/>
    <property type="match status" value="1"/>
</dbReference>
<comment type="caution">
    <text evidence="3">The sequence shown here is derived from an EMBL/GenBank/DDBJ whole genome shotgun (WGS) entry which is preliminary data.</text>
</comment>
<dbReference type="PANTHER" id="PTHR43664">
    <property type="entry name" value="MONOAMINE OXIDASE-RELATED"/>
    <property type="match status" value="1"/>
</dbReference>
<feature type="domain" description="MaoC-like" evidence="2">
    <location>
        <begin position="18"/>
        <end position="123"/>
    </location>
</feature>
<dbReference type="InterPro" id="IPR029069">
    <property type="entry name" value="HotDog_dom_sf"/>
</dbReference>
<organism evidence="3 4">
    <name type="scientific">Halobium salinum</name>
    <dbReference type="NCBI Taxonomy" id="1364940"/>
    <lineage>
        <taxon>Archaea</taxon>
        <taxon>Methanobacteriati</taxon>
        <taxon>Methanobacteriota</taxon>
        <taxon>Stenosarchaea group</taxon>
        <taxon>Halobacteria</taxon>
        <taxon>Halobacteriales</taxon>
        <taxon>Haloferacaceae</taxon>
        <taxon>Halobium</taxon>
    </lineage>
</organism>
<keyword evidence="4" id="KW-1185">Reference proteome</keyword>
<dbReference type="SUPFAM" id="SSF54637">
    <property type="entry name" value="Thioesterase/thiol ester dehydrase-isomerase"/>
    <property type="match status" value="1"/>
</dbReference>
<dbReference type="AlphaFoldDB" id="A0ABD5PE12"/>
<dbReference type="RefSeq" id="WP_267620168.1">
    <property type="nucleotide sequence ID" value="NZ_JAODIW010000004.1"/>
</dbReference>